<dbReference type="AlphaFoldDB" id="A0A1F2PKX0"/>
<comment type="caution">
    <text evidence="1">The sequence shown here is derived from an EMBL/GenBank/DDBJ whole genome shotgun (WGS) entry which is preliminary data.</text>
</comment>
<proteinExistence type="predicted"/>
<dbReference type="EMBL" id="LKEU01000020">
    <property type="protein sequence ID" value="OFV71514.1"/>
    <property type="molecule type" value="Genomic_DNA"/>
</dbReference>
<gene>
    <name evidence="1" type="ORF">ACWI_10140</name>
</gene>
<evidence type="ECO:0000313" key="1">
    <source>
        <dbReference type="EMBL" id="OFV71514.1"/>
    </source>
</evidence>
<protein>
    <submittedName>
        <fullName evidence="1">Uncharacterized protein</fullName>
    </submittedName>
</protein>
<evidence type="ECO:0000313" key="2">
    <source>
        <dbReference type="Proteomes" id="UP000176244"/>
    </source>
</evidence>
<sequence length="225" mass="24816">MVGMVAVVTSGCFITDLVTDIFKKPVLAGEWYNKDSNTYIALNDDGNFTMGYGKGNANTGGTYDYDKKEITLHLDYTIKADGTKEDWDQSSLTGGAGKIVMPYELQSNGSLKIKSEGGNLIYEKIGGESIETNLKNLVGTWDYEKGGLQLILTDDGSYTVCDDYAISDNDTKKDNPDQGSYTFSDGVLTLTINGSSHDFQAELVMKDRLRLENETGTFYYVRVKE</sequence>
<accession>A0A1F2PKX0</accession>
<reference evidence="1 2" key="1">
    <citation type="submission" date="2015-09" db="EMBL/GenBank/DDBJ databases">
        <title>Genome sequence of Acetobacterium wieringae DSM 1911.</title>
        <authorList>
            <person name="Poehlein A."/>
            <person name="Bengelsdorf F.R."/>
            <person name="Schiel-Bengelsdorf B."/>
            <person name="Duerre P."/>
            <person name="Daniel R."/>
        </authorList>
    </citation>
    <scope>NUCLEOTIDE SEQUENCE [LARGE SCALE GENOMIC DNA]</scope>
    <source>
        <strain evidence="1 2">DSM 1911</strain>
    </source>
</reference>
<dbReference type="Proteomes" id="UP000176244">
    <property type="component" value="Unassembled WGS sequence"/>
</dbReference>
<organism evidence="1 2">
    <name type="scientific">Acetobacterium wieringae</name>
    <dbReference type="NCBI Taxonomy" id="52694"/>
    <lineage>
        <taxon>Bacteria</taxon>
        <taxon>Bacillati</taxon>
        <taxon>Bacillota</taxon>
        <taxon>Clostridia</taxon>
        <taxon>Eubacteriales</taxon>
        <taxon>Eubacteriaceae</taxon>
        <taxon>Acetobacterium</taxon>
    </lineage>
</organism>
<dbReference type="STRING" id="52694.ACWI_10140"/>
<name>A0A1F2PKX0_9FIRM</name>